<comment type="similarity">
    <text evidence="1">Belongs to the UDP-glycosyltransferase family.</text>
</comment>
<dbReference type="GO" id="GO:0080044">
    <property type="term" value="F:quercetin 7-O-glucosyltransferase activity"/>
    <property type="evidence" value="ECO:0007669"/>
    <property type="project" value="TreeGrafter"/>
</dbReference>
<dbReference type="InterPro" id="IPR002213">
    <property type="entry name" value="UDP_glucos_trans"/>
</dbReference>
<reference evidence="3" key="1">
    <citation type="submission" date="2020-07" db="EMBL/GenBank/DDBJ databases">
        <title>Ethylene signaling mediates host invasion by parasitic plants.</title>
        <authorList>
            <person name="Yoshida S."/>
        </authorList>
    </citation>
    <scope>NUCLEOTIDE SEQUENCE</scope>
    <source>
        <strain evidence="3">Okayama</strain>
    </source>
</reference>
<evidence type="ECO:0000313" key="4">
    <source>
        <dbReference type="Proteomes" id="UP000653305"/>
    </source>
</evidence>
<dbReference type="GO" id="GO:0080043">
    <property type="term" value="F:quercetin 3-O-glucosyltransferase activity"/>
    <property type="evidence" value="ECO:0007669"/>
    <property type="project" value="TreeGrafter"/>
</dbReference>
<organism evidence="3 4">
    <name type="scientific">Phtheirospermum japonicum</name>
    <dbReference type="NCBI Taxonomy" id="374723"/>
    <lineage>
        <taxon>Eukaryota</taxon>
        <taxon>Viridiplantae</taxon>
        <taxon>Streptophyta</taxon>
        <taxon>Embryophyta</taxon>
        <taxon>Tracheophyta</taxon>
        <taxon>Spermatophyta</taxon>
        <taxon>Magnoliopsida</taxon>
        <taxon>eudicotyledons</taxon>
        <taxon>Gunneridae</taxon>
        <taxon>Pentapetalae</taxon>
        <taxon>asterids</taxon>
        <taxon>lamiids</taxon>
        <taxon>Lamiales</taxon>
        <taxon>Orobanchaceae</taxon>
        <taxon>Orobanchaceae incertae sedis</taxon>
        <taxon>Phtheirospermum</taxon>
    </lineage>
</organism>
<proteinExistence type="inferred from homology"/>
<dbReference type="SUPFAM" id="SSF53756">
    <property type="entry name" value="UDP-Glycosyltransferase/glycogen phosphorylase"/>
    <property type="match status" value="1"/>
</dbReference>
<keyword evidence="2 3" id="KW-0808">Transferase</keyword>
<dbReference type="Proteomes" id="UP000653305">
    <property type="component" value="Unassembled WGS sequence"/>
</dbReference>
<comment type="caution">
    <text evidence="3">The sequence shown here is derived from an EMBL/GenBank/DDBJ whole genome shotgun (WGS) entry which is preliminary data.</text>
</comment>
<dbReference type="FunFam" id="3.40.50.2000:FF:000138">
    <property type="entry name" value="Glycosyltransferase"/>
    <property type="match status" value="1"/>
</dbReference>
<dbReference type="Gene3D" id="3.40.50.2000">
    <property type="entry name" value="Glycogen Phosphorylase B"/>
    <property type="match status" value="2"/>
</dbReference>
<dbReference type="AlphaFoldDB" id="A0A830AZS6"/>
<dbReference type="CDD" id="cd03784">
    <property type="entry name" value="GT1_Gtf-like"/>
    <property type="match status" value="1"/>
</dbReference>
<dbReference type="OrthoDB" id="5835829at2759"/>
<dbReference type="Pfam" id="PF00201">
    <property type="entry name" value="UDPGT"/>
    <property type="match status" value="1"/>
</dbReference>
<dbReference type="EMBL" id="BMAC01000020">
    <property type="protein sequence ID" value="GFP80570.1"/>
    <property type="molecule type" value="Genomic_DNA"/>
</dbReference>
<accession>A0A830AZS6</accession>
<evidence type="ECO:0000256" key="1">
    <source>
        <dbReference type="ARBA" id="ARBA00009995"/>
    </source>
</evidence>
<dbReference type="PANTHER" id="PTHR11926:SF1395">
    <property type="entry name" value="GLYCOSYLTRANSFERASE"/>
    <property type="match status" value="1"/>
</dbReference>
<protein>
    <submittedName>
        <fullName evidence="3">UDP-glycosyltransferase 87a2</fullName>
    </submittedName>
</protein>
<gene>
    <name evidence="3" type="ORF">PHJA_000200400</name>
</gene>
<sequence>MPYPGRGHINPMLNLCRLIHAHRPDTLISFIVTEEWLGFLSGGSEPPPSPNFRYRTIPNVIPSEVGRAKDFLGFFEATLTKMEEPVEQLLDRLEPPKPSVIIYDTYLSWVVTMGNRRNIPVASFYTMSATVFSLFHHSHLIPPNFSGNFLQKQGKEQVVNNIPGVPPITIADLPTPLHSKGQEEVLPRVFEAIKLVPKAQYLLFTSIYELESQVLESLRKILHPLKIFSLGLAILPHAFDINHQNSTSLAVIEAKPDYLKWLDAQPLRSVLYISQGSFLSVSKAQLDEIIAGVCASGVRFLWVSRGEAENGLQEKCGGVNGLVVPWCDQLKVLCHPSVGGFWSHCGWNSTKEGAFAGLPMLTFPIFWDQVTNSKVIVEDWKIGLRVKKGEGILVTRDEVATLVLKIMDSESEEAKERRRRAKEIGEICKVASAEGGSSELDLLAFIRDISREID</sequence>
<evidence type="ECO:0000313" key="3">
    <source>
        <dbReference type="EMBL" id="GFP80570.1"/>
    </source>
</evidence>
<evidence type="ECO:0000256" key="2">
    <source>
        <dbReference type="ARBA" id="ARBA00022679"/>
    </source>
</evidence>
<name>A0A830AZS6_9LAMI</name>
<dbReference type="PANTHER" id="PTHR11926">
    <property type="entry name" value="GLUCOSYL/GLUCURONOSYL TRANSFERASES"/>
    <property type="match status" value="1"/>
</dbReference>
<keyword evidence="4" id="KW-1185">Reference proteome</keyword>